<organism evidence="1 2">
    <name type="scientific">Parabacteroides distasonis</name>
    <dbReference type="NCBI Taxonomy" id="823"/>
    <lineage>
        <taxon>Bacteria</taxon>
        <taxon>Pseudomonadati</taxon>
        <taxon>Bacteroidota</taxon>
        <taxon>Bacteroidia</taxon>
        <taxon>Bacteroidales</taxon>
        <taxon>Tannerellaceae</taxon>
        <taxon>Parabacteroides</taxon>
    </lineage>
</organism>
<evidence type="ECO:0000313" key="2">
    <source>
        <dbReference type="Proteomes" id="UP000095591"/>
    </source>
</evidence>
<evidence type="ECO:0000313" key="1">
    <source>
        <dbReference type="EMBL" id="CUN13714.1"/>
    </source>
</evidence>
<dbReference type="RefSeq" id="WP_005864298.1">
    <property type="nucleotide sequence ID" value="NZ_CAXSKO010000036.1"/>
</dbReference>
<dbReference type="Proteomes" id="UP000095591">
    <property type="component" value="Unassembled WGS sequence"/>
</dbReference>
<reference evidence="1 2" key="1">
    <citation type="submission" date="2015-09" db="EMBL/GenBank/DDBJ databases">
        <authorList>
            <consortium name="Pathogen Informatics"/>
        </authorList>
    </citation>
    <scope>NUCLEOTIDE SEQUENCE [LARGE SCALE GENOMIC DNA]</scope>
    <source>
        <strain evidence="1 2">2789STDY5608872</strain>
    </source>
</reference>
<gene>
    <name evidence="1" type="ORF">ERS852429_02126</name>
</gene>
<protein>
    <submittedName>
        <fullName evidence="1">Uncharacterized protein</fullName>
    </submittedName>
</protein>
<proteinExistence type="predicted"/>
<accession>A0A173UFV7</accession>
<sequence>MNENKIIDRKFFADLAEEYALNTSHFEWLGGVRHPEIVVKGDMLDRLIELQSQFKRLEVMGDIQPDGNTLVSCRFHIHGAKSNPVYRPEIYPFRCFKLFFVCFG</sequence>
<name>A0A173UFV7_PARDI</name>
<dbReference type="AlphaFoldDB" id="A0A173UFV7"/>
<dbReference type="EMBL" id="CYXP01000004">
    <property type="protein sequence ID" value="CUN13714.1"/>
    <property type="molecule type" value="Genomic_DNA"/>
</dbReference>